<protein>
    <submittedName>
        <fullName evidence="1">Uncharacterized protein</fullName>
    </submittedName>
</protein>
<sequence>MTSVSTFSSVVPSMFQARETRIAQPTIRRKYRDLATTPLELGSRVRLRSGIEFGLGKDRSLPMSYDPHMAKESWGISTLNVVSPRPFKFPRPRTRIQWAKVIRSGLGSRYTPHCHDLSEFVSDAELVKPGIGVCRA</sequence>
<organism evidence="1">
    <name type="scientific">Compsopogon caeruleus</name>
    <dbReference type="NCBI Taxonomy" id="31354"/>
    <lineage>
        <taxon>Eukaryota</taxon>
        <taxon>Rhodophyta</taxon>
        <taxon>Compsopogonophyceae</taxon>
        <taxon>Compsopogonales</taxon>
        <taxon>Compsopogonaceae</taxon>
        <taxon>Compsopogon</taxon>
    </lineage>
</organism>
<evidence type="ECO:0000313" key="1">
    <source>
        <dbReference type="EMBL" id="CAD9232133.1"/>
    </source>
</evidence>
<accession>A0A7S1TCU1</accession>
<reference evidence="1" key="1">
    <citation type="submission" date="2021-01" db="EMBL/GenBank/DDBJ databases">
        <authorList>
            <person name="Corre E."/>
            <person name="Pelletier E."/>
            <person name="Niang G."/>
            <person name="Scheremetjew M."/>
            <person name="Finn R."/>
            <person name="Kale V."/>
            <person name="Holt S."/>
            <person name="Cochrane G."/>
            <person name="Meng A."/>
            <person name="Brown T."/>
            <person name="Cohen L."/>
        </authorList>
    </citation>
    <scope>NUCLEOTIDE SEQUENCE</scope>
    <source>
        <strain evidence="1">SAG 36.94</strain>
    </source>
</reference>
<gene>
    <name evidence="1" type="ORF">CCAE0312_LOCUS4214</name>
</gene>
<dbReference type="AlphaFoldDB" id="A0A7S1TCU1"/>
<name>A0A7S1TCU1_9RHOD</name>
<dbReference type="EMBL" id="HBGH01007698">
    <property type="protein sequence ID" value="CAD9232133.1"/>
    <property type="molecule type" value="Transcribed_RNA"/>
</dbReference>
<proteinExistence type="predicted"/>